<proteinExistence type="predicted"/>
<name>A0A1A8L4X5_9TELE</name>
<reference evidence="1" key="2">
    <citation type="submission" date="2016-06" db="EMBL/GenBank/DDBJ databases">
        <title>The genome of a short-lived fish provides insights into sex chromosome evolution and the genetic control of aging.</title>
        <authorList>
            <person name="Reichwald K."/>
            <person name="Felder M."/>
            <person name="Petzold A."/>
            <person name="Koch P."/>
            <person name="Groth M."/>
            <person name="Platzer M."/>
        </authorList>
    </citation>
    <scope>NUCLEOTIDE SEQUENCE</scope>
    <source>
        <tissue evidence="1">Brain</tissue>
    </source>
</reference>
<reference evidence="1" key="1">
    <citation type="submission" date="2016-05" db="EMBL/GenBank/DDBJ databases">
        <authorList>
            <person name="Lavstsen T."/>
            <person name="Jespersen J.S."/>
        </authorList>
    </citation>
    <scope>NUCLEOTIDE SEQUENCE</scope>
    <source>
        <tissue evidence="1">Brain</tissue>
    </source>
</reference>
<accession>A0A1A8L4X5</accession>
<evidence type="ECO:0000313" key="1">
    <source>
        <dbReference type="EMBL" id="SBR39865.1"/>
    </source>
</evidence>
<dbReference type="EMBL" id="HAEF01002483">
    <property type="protein sequence ID" value="SBR39865.1"/>
    <property type="molecule type" value="Transcribed_RNA"/>
</dbReference>
<protein>
    <submittedName>
        <fullName evidence="1">Uncharacterized protein</fullName>
    </submittedName>
</protein>
<feature type="non-terminal residue" evidence="1">
    <location>
        <position position="54"/>
    </location>
</feature>
<sequence length="54" mass="5951">MTLRLDRKKELGLILQRDPGPGVGGVPSRTSALCQPVPLTETGTLCLFFLFLFF</sequence>
<organism evidence="1">
    <name type="scientific">Nothobranchius pienaari</name>
    <dbReference type="NCBI Taxonomy" id="704102"/>
    <lineage>
        <taxon>Eukaryota</taxon>
        <taxon>Metazoa</taxon>
        <taxon>Chordata</taxon>
        <taxon>Craniata</taxon>
        <taxon>Vertebrata</taxon>
        <taxon>Euteleostomi</taxon>
        <taxon>Actinopterygii</taxon>
        <taxon>Neopterygii</taxon>
        <taxon>Teleostei</taxon>
        <taxon>Neoteleostei</taxon>
        <taxon>Acanthomorphata</taxon>
        <taxon>Ovalentaria</taxon>
        <taxon>Atherinomorphae</taxon>
        <taxon>Cyprinodontiformes</taxon>
        <taxon>Nothobranchiidae</taxon>
        <taxon>Nothobranchius</taxon>
    </lineage>
</organism>
<gene>
    <name evidence="1" type="primary">ASAP1</name>
</gene>
<dbReference type="AlphaFoldDB" id="A0A1A8L4X5"/>